<comment type="caution">
    <text evidence="2">The sequence shown here is derived from an EMBL/GenBank/DDBJ whole genome shotgun (WGS) entry which is preliminary data.</text>
</comment>
<evidence type="ECO:0000313" key="5">
    <source>
        <dbReference type="Proteomes" id="UP000321514"/>
    </source>
</evidence>
<feature type="transmembrane region" description="Helical" evidence="1">
    <location>
        <begin position="34"/>
        <end position="58"/>
    </location>
</feature>
<evidence type="ECO:0000313" key="2">
    <source>
        <dbReference type="EMBL" id="GEN07671.1"/>
    </source>
</evidence>
<keyword evidence="1" id="KW-0472">Membrane</keyword>
<feature type="transmembrane region" description="Helical" evidence="1">
    <location>
        <begin position="70"/>
        <end position="91"/>
    </location>
</feature>
<reference evidence="2 5" key="2">
    <citation type="submission" date="2019-07" db="EMBL/GenBank/DDBJ databases">
        <title>Whole genome shotgun sequence of Myxococcus fulvus NBRC 100333.</title>
        <authorList>
            <person name="Hosoyama A."/>
            <person name="Uohara A."/>
            <person name="Ohji S."/>
            <person name="Ichikawa N."/>
        </authorList>
    </citation>
    <scope>NUCLEOTIDE SEQUENCE [LARGE SCALE GENOMIC DNA]</scope>
    <source>
        <strain evidence="2 5">NBRC 100333</strain>
    </source>
</reference>
<evidence type="ECO:0000313" key="3">
    <source>
        <dbReference type="EMBL" id="SES83383.1"/>
    </source>
</evidence>
<dbReference type="AlphaFoldDB" id="A0A511T0I2"/>
<dbReference type="RefSeq" id="WP_074948531.1">
    <property type="nucleotide sequence ID" value="NZ_BJXR01000025.1"/>
</dbReference>
<evidence type="ECO:0000313" key="4">
    <source>
        <dbReference type="Proteomes" id="UP000183760"/>
    </source>
</evidence>
<keyword evidence="4" id="KW-1185">Reference proteome</keyword>
<keyword evidence="1" id="KW-1133">Transmembrane helix</keyword>
<protein>
    <submittedName>
        <fullName evidence="2">Uncharacterized protein</fullName>
    </submittedName>
</protein>
<sequence length="98" mass="10704">MDPRRTYPRFAVAALLGNIAFLASWGVLLSRPTGWAVVGGILITLFFVLRVGGMWLYASRQTDTAPQARRAAIFTTLIALVGLGLWVFTAVRGPRITL</sequence>
<dbReference type="EMBL" id="BJXR01000025">
    <property type="protein sequence ID" value="GEN07671.1"/>
    <property type="molecule type" value="Genomic_DNA"/>
</dbReference>
<reference evidence="3 4" key="1">
    <citation type="submission" date="2016-10" db="EMBL/GenBank/DDBJ databases">
        <authorList>
            <person name="Varghese N."/>
            <person name="Submissions S."/>
        </authorList>
    </citation>
    <scope>NUCLEOTIDE SEQUENCE [LARGE SCALE GENOMIC DNA]</scope>
    <source>
        <strain evidence="3 4">DSM 16525</strain>
    </source>
</reference>
<dbReference type="Proteomes" id="UP000183760">
    <property type="component" value="Unassembled WGS sequence"/>
</dbReference>
<gene>
    <name evidence="2" type="ORF">MFU01_27080</name>
    <name evidence="3" type="ORF">SAMN05443572_101313</name>
</gene>
<accession>A0A511T0I2</accession>
<proteinExistence type="predicted"/>
<evidence type="ECO:0000256" key="1">
    <source>
        <dbReference type="SAM" id="Phobius"/>
    </source>
</evidence>
<organism evidence="2 5">
    <name type="scientific">Myxococcus fulvus</name>
    <dbReference type="NCBI Taxonomy" id="33"/>
    <lineage>
        <taxon>Bacteria</taxon>
        <taxon>Pseudomonadati</taxon>
        <taxon>Myxococcota</taxon>
        <taxon>Myxococcia</taxon>
        <taxon>Myxococcales</taxon>
        <taxon>Cystobacterineae</taxon>
        <taxon>Myxococcaceae</taxon>
        <taxon>Myxococcus</taxon>
    </lineage>
</organism>
<dbReference type="OrthoDB" id="5517222at2"/>
<name>A0A511T0I2_MYXFU</name>
<feature type="transmembrane region" description="Helical" evidence="1">
    <location>
        <begin position="7"/>
        <end position="28"/>
    </location>
</feature>
<dbReference type="Proteomes" id="UP000321514">
    <property type="component" value="Unassembled WGS sequence"/>
</dbReference>
<dbReference type="EMBL" id="FOIB01000001">
    <property type="protein sequence ID" value="SES83383.1"/>
    <property type="molecule type" value="Genomic_DNA"/>
</dbReference>
<keyword evidence="1" id="KW-0812">Transmembrane</keyword>